<protein>
    <recommendedName>
        <fullName evidence="1">Peptidase M60 domain-containing protein</fullName>
    </recommendedName>
</protein>
<dbReference type="InterPro" id="IPR042279">
    <property type="entry name" value="Pep_M60_3"/>
</dbReference>
<reference evidence="2" key="1">
    <citation type="submission" date="2025-08" db="UniProtKB">
        <authorList>
            <consortium name="Ensembl"/>
        </authorList>
    </citation>
    <scope>IDENTIFICATION</scope>
</reference>
<evidence type="ECO:0000259" key="1">
    <source>
        <dbReference type="PROSITE" id="PS51723"/>
    </source>
</evidence>
<sequence>MRAVADLAAIPPKFVRKERIVCDVQIFAGEMYPIMAHNATAEDFVMAKEHQDLWGPIHELGHNQQRGCWEFPPHTTDAANNLWSVYVEETVLKIPRDMLCFVRCLKSGIEPLSVCTFTLTSVCTFTRTFNSHCYFGLVLQLQENFGWHCIKSVFGTYHKIKDVPSDNKGQMNLYCVTFSETVRMVLTRFFKTRLSILLAWTGPLKHLTSVIANKGYCTKY</sequence>
<evidence type="ECO:0000313" key="3">
    <source>
        <dbReference type="Proteomes" id="UP000261520"/>
    </source>
</evidence>
<keyword evidence="3" id="KW-1185">Reference proteome</keyword>
<dbReference type="InterPro" id="IPR051244">
    <property type="entry name" value="TCAF"/>
</dbReference>
<dbReference type="AlphaFoldDB" id="A0A3B3ZVG6"/>
<evidence type="ECO:0000313" key="2">
    <source>
        <dbReference type="Ensembl" id="ENSPMGP00000008535.1"/>
    </source>
</evidence>
<dbReference type="Pfam" id="PF13402">
    <property type="entry name" value="Peptidase_M60"/>
    <property type="match status" value="1"/>
</dbReference>
<dbReference type="Gene3D" id="1.10.390.30">
    <property type="entry name" value="Peptidase M60, enhancin-like domain 3"/>
    <property type="match status" value="1"/>
</dbReference>
<proteinExistence type="predicted"/>
<feature type="domain" description="Peptidase M60" evidence="1">
    <location>
        <begin position="1"/>
        <end position="146"/>
    </location>
</feature>
<dbReference type="PANTHER" id="PTHR15730">
    <property type="entry name" value="EXPERIMENTAL AUTOIMMUNE PROSTATITIS ANTIGEN 2-RELATED"/>
    <property type="match status" value="1"/>
</dbReference>
<dbReference type="PANTHER" id="PTHR15730:SF5">
    <property type="entry name" value="SI:CH211-210B2.2-RELATED"/>
    <property type="match status" value="1"/>
</dbReference>
<reference evidence="2" key="2">
    <citation type="submission" date="2025-09" db="UniProtKB">
        <authorList>
            <consortium name="Ensembl"/>
        </authorList>
    </citation>
    <scope>IDENTIFICATION</scope>
</reference>
<dbReference type="GO" id="GO:0005886">
    <property type="term" value="C:plasma membrane"/>
    <property type="evidence" value="ECO:0007669"/>
    <property type="project" value="TreeGrafter"/>
</dbReference>
<dbReference type="Ensembl" id="ENSPMGT00000009078.1">
    <property type="protein sequence ID" value="ENSPMGP00000008535.1"/>
    <property type="gene ID" value="ENSPMGG00000007060.1"/>
</dbReference>
<dbReference type="Proteomes" id="UP000261520">
    <property type="component" value="Unplaced"/>
</dbReference>
<dbReference type="PROSITE" id="PS51723">
    <property type="entry name" value="PEPTIDASE_M60"/>
    <property type="match status" value="1"/>
</dbReference>
<accession>A0A3B3ZVG6</accession>
<name>A0A3B3ZVG6_9GOBI</name>
<dbReference type="InterPro" id="IPR031161">
    <property type="entry name" value="Peptidase_M60_dom"/>
</dbReference>
<dbReference type="GO" id="GO:0044325">
    <property type="term" value="F:transmembrane transporter binding"/>
    <property type="evidence" value="ECO:0007669"/>
    <property type="project" value="TreeGrafter"/>
</dbReference>
<organism evidence="2 3">
    <name type="scientific">Periophthalmus magnuspinnatus</name>
    <dbReference type="NCBI Taxonomy" id="409849"/>
    <lineage>
        <taxon>Eukaryota</taxon>
        <taxon>Metazoa</taxon>
        <taxon>Chordata</taxon>
        <taxon>Craniata</taxon>
        <taxon>Vertebrata</taxon>
        <taxon>Euteleostomi</taxon>
        <taxon>Actinopterygii</taxon>
        <taxon>Neopterygii</taxon>
        <taxon>Teleostei</taxon>
        <taxon>Neoteleostei</taxon>
        <taxon>Acanthomorphata</taxon>
        <taxon>Gobiaria</taxon>
        <taxon>Gobiiformes</taxon>
        <taxon>Gobioidei</taxon>
        <taxon>Gobiidae</taxon>
        <taxon>Oxudercinae</taxon>
        <taxon>Periophthalmus</taxon>
    </lineage>
</organism>
<dbReference type="GO" id="GO:0090314">
    <property type="term" value="P:positive regulation of protein targeting to membrane"/>
    <property type="evidence" value="ECO:0007669"/>
    <property type="project" value="TreeGrafter"/>
</dbReference>